<dbReference type="InterPro" id="IPR052408">
    <property type="entry name" value="Exonuclease_MUT-7-like"/>
</dbReference>
<reference evidence="6" key="1">
    <citation type="submission" date="2019-07" db="EMBL/GenBank/DDBJ databases">
        <authorList>
            <person name="Dittberner H."/>
        </authorList>
    </citation>
    <scope>NUCLEOTIDE SEQUENCE [LARGE SCALE GENOMIC DNA]</scope>
</reference>
<name>A0A565BH42_9BRAS</name>
<dbReference type="InterPro" id="IPR036397">
    <property type="entry name" value="RNaseH_sf"/>
</dbReference>
<dbReference type="Proteomes" id="UP000489600">
    <property type="component" value="Unassembled WGS sequence"/>
</dbReference>
<dbReference type="SMART" id="SM00474">
    <property type="entry name" value="35EXOc"/>
    <property type="match status" value="1"/>
</dbReference>
<dbReference type="CDD" id="cd06146">
    <property type="entry name" value="mut-7_like_exo"/>
    <property type="match status" value="1"/>
</dbReference>
<evidence type="ECO:0000313" key="6">
    <source>
        <dbReference type="EMBL" id="VVB00487.1"/>
    </source>
</evidence>
<comment type="caution">
    <text evidence="6">The sequence shown here is derived from an EMBL/GenBank/DDBJ whole genome shotgun (WGS) entry which is preliminary data.</text>
</comment>
<feature type="region of interest" description="Disordered" evidence="4">
    <location>
        <begin position="555"/>
        <end position="576"/>
    </location>
</feature>
<evidence type="ECO:0000313" key="7">
    <source>
        <dbReference type="Proteomes" id="UP000489600"/>
    </source>
</evidence>
<sequence length="576" mass="65157">MDLDPEEAVPGVRDEEAGAETLSLHAFSDLTNVSPVVFLYLLKECYVHGSLKATKKFQALQHRVHQALANKPQPGPATFIVQCLNVLLVFGIYGEGFSHLVISALRRYFKSASAPASQEDMSSARRLAARLFLATVGGSVAYDEKVMVNTLKVFDVGLTSIDEALPALEVWHGHGFSCGTAFLEHYISDLIKSKSFMTAVSLLEHFSLRFPGHTFLQQMVEDKDFQAAEKWATFMGKPSLCILVDEYGSRNMLKQAYNVIKKNNLHQDFPDLCYKCKESALKDLAEKACWDVAETKAKGERQLLEYLVYLAMEAGYSEKVDELCNRYSLEGLPKAQEAEVGFVNKCFLRLTDLAVKDVVWVDEVNELRKATSFLEGCKVVGIDCEWKPNYLKGSKPNKVSIMQIGSDSKIFILDLIKLYNEASEILDNCLSQILHSYRTLKLGYNFQCDIRQLARSYGDLECFKRYDMLLDIQNVFKEPCGGLSRLTKKILGVDLNKTRRNSDWEQRPLTQNQLEYAALDAAVLIHIFRHVRDHPPHDSSLETVQWKSHIVSHMDNPKNLKKKPKFHSEQTSASDN</sequence>
<evidence type="ECO:0000256" key="3">
    <source>
        <dbReference type="ARBA" id="ARBA00022839"/>
    </source>
</evidence>
<dbReference type="PANTHER" id="PTHR47765:SF2">
    <property type="entry name" value="EXONUCLEASE MUT-7 HOMOLOG"/>
    <property type="match status" value="1"/>
</dbReference>
<keyword evidence="2" id="KW-0378">Hydrolase</keyword>
<protein>
    <recommendedName>
        <fullName evidence="5">3'-5' exonuclease domain-containing protein</fullName>
    </recommendedName>
</protein>
<evidence type="ECO:0000256" key="4">
    <source>
        <dbReference type="SAM" id="MobiDB-lite"/>
    </source>
</evidence>
<dbReference type="PANTHER" id="PTHR47765">
    <property type="entry name" value="3'-5' EXONUCLEASE DOMAIN-CONTAINING PROTEIN"/>
    <property type="match status" value="1"/>
</dbReference>
<dbReference type="Pfam" id="PF01612">
    <property type="entry name" value="DNA_pol_A_exo1"/>
    <property type="match status" value="1"/>
</dbReference>
<accession>A0A565BH42</accession>
<feature type="domain" description="3'-5' exonuclease" evidence="5">
    <location>
        <begin position="358"/>
        <end position="536"/>
    </location>
</feature>
<evidence type="ECO:0000256" key="2">
    <source>
        <dbReference type="ARBA" id="ARBA00022801"/>
    </source>
</evidence>
<keyword evidence="7" id="KW-1185">Reference proteome</keyword>
<dbReference type="GO" id="GO:0008408">
    <property type="term" value="F:3'-5' exonuclease activity"/>
    <property type="evidence" value="ECO:0007669"/>
    <property type="project" value="InterPro"/>
</dbReference>
<dbReference type="InterPro" id="IPR037432">
    <property type="entry name" value="Mut-7_DEDDy_dom"/>
</dbReference>
<dbReference type="GO" id="GO:0006139">
    <property type="term" value="P:nucleobase-containing compound metabolic process"/>
    <property type="evidence" value="ECO:0007669"/>
    <property type="project" value="InterPro"/>
</dbReference>
<evidence type="ECO:0000256" key="1">
    <source>
        <dbReference type="ARBA" id="ARBA00022722"/>
    </source>
</evidence>
<proteinExistence type="predicted"/>
<keyword evidence="1" id="KW-0540">Nuclease</keyword>
<dbReference type="SUPFAM" id="SSF53098">
    <property type="entry name" value="Ribonuclease H-like"/>
    <property type="match status" value="1"/>
</dbReference>
<dbReference type="Gene3D" id="3.30.420.10">
    <property type="entry name" value="Ribonuclease H-like superfamily/Ribonuclease H"/>
    <property type="match status" value="1"/>
</dbReference>
<organism evidence="6 7">
    <name type="scientific">Arabis nemorensis</name>
    <dbReference type="NCBI Taxonomy" id="586526"/>
    <lineage>
        <taxon>Eukaryota</taxon>
        <taxon>Viridiplantae</taxon>
        <taxon>Streptophyta</taxon>
        <taxon>Embryophyta</taxon>
        <taxon>Tracheophyta</taxon>
        <taxon>Spermatophyta</taxon>
        <taxon>Magnoliopsida</taxon>
        <taxon>eudicotyledons</taxon>
        <taxon>Gunneridae</taxon>
        <taxon>Pentapetalae</taxon>
        <taxon>rosids</taxon>
        <taxon>malvids</taxon>
        <taxon>Brassicales</taxon>
        <taxon>Brassicaceae</taxon>
        <taxon>Arabideae</taxon>
        <taxon>Arabis</taxon>
    </lineage>
</organism>
<dbReference type="OrthoDB" id="10261556at2759"/>
<dbReference type="InterPro" id="IPR002562">
    <property type="entry name" value="3'-5'_exonuclease_dom"/>
</dbReference>
<dbReference type="InterPro" id="IPR012337">
    <property type="entry name" value="RNaseH-like_sf"/>
</dbReference>
<dbReference type="GO" id="GO:0003676">
    <property type="term" value="F:nucleic acid binding"/>
    <property type="evidence" value="ECO:0007669"/>
    <property type="project" value="InterPro"/>
</dbReference>
<evidence type="ECO:0000259" key="5">
    <source>
        <dbReference type="SMART" id="SM00474"/>
    </source>
</evidence>
<keyword evidence="3" id="KW-0269">Exonuclease</keyword>
<dbReference type="AlphaFoldDB" id="A0A565BH42"/>
<dbReference type="EMBL" id="CABITT030000004">
    <property type="protein sequence ID" value="VVB00487.1"/>
    <property type="molecule type" value="Genomic_DNA"/>
</dbReference>
<gene>
    <name evidence="6" type="ORF">ANE_LOCUS10931</name>
</gene>